<keyword evidence="3" id="KW-1185">Reference proteome</keyword>
<dbReference type="PANTHER" id="PTHR24020:SF84">
    <property type="entry name" value="VWFA DOMAIN-CONTAINING PROTEIN"/>
    <property type="match status" value="1"/>
</dbReference>
<name>A0ABY7FTL3_MYAAR</name>
<gene>
    <name evidence="2" type="ORF">MAR_011269</name>
</gene>
<evidence type="ECO:0000313" key="2">
    <source>
        <dbReference type="EMBL" id="WAR25565.1"/>
    </source>
</evidence>
<feature type="domain" description="VWFA" evidence="1">
    <location>
        <begin position="14"/>
        <end position="193"/>
    </location>
</feature>
<protein>
    <submittedName>
        <fullName evidence="2">COCA1-like protein</fullName>
    </submittedName>
</protein>
<dbReference type="CDD" id="cd01450">
    <property type="entry name" value="vWFA_subfamily_ECM"/>
    <property type="match status" value="1"/>
</dbReference>
<dbReference type="Pfam" id="PF00092">
    <property type="entry name" value="VWA"/>
    <property type="match status" value="1"/>
</dbReference>
<dbReference type="Pfam" id="PF24748">
    <property type="entry name" value="Galaxin_repeat"/>
    <property type="match status" value="1"/>
</dbReference>
<dbReference type="EMBL" id="CP111025">
    <property type="protein sequence ID" value="WAR25565.1"/>
    <property type="molecule type" value="Genomic_DNA"/>
</dbReference>
<evidence type="ECO:0000259" key="1">
    <source>
        <dbReference type="SMART" id="SM00327"/>
    </source>
</evidence>
<dbReference type="PANTHER" id="PTHR24020">
    <property type="entry name" value="COLLAGEN ALPHA"/>
    <property type="match status" value="1"/>
</dbReference>
<reference evidence="2" key="1">
    <citation type="submission" date="2022-11" db="EMBL/GenBank/DDBJ databases">
        <title>Centuries of genome instability and evolution in soft-shell clam transmissible cancer (bioRxiv).</title>
        <authorList>
            <person name="Hart S.F.M."/>
            <person name="Yonemitsu M.A."/>
            <person name="Giersch R.M."/>
            <person name="Beal B.F."/>
            <person name="Arriagada G."/>
            <person name="Davis B.W."/>
            <person name="Ostrander E.A."/>
            <person name="Goff S.P."/>
            <person name="Metzger M.J."/>
        </authorList>
    </citation>
    <scope>NUCLEOTIDE SEQUENCE</scope>
    <source>
        <strain evidence="2">MELC-2E11</strain>
        <tissue evidence="2">Siphon/mantle</tissue>
    </source>
</reference>
<dbReference type="InterPro" id="IPR036465">
    <property type="entry name" value="vWFA_dom_sf"/>
</dbReference>
<dbReference type="InterPro" id="IPR002035">
    <property type="entry name" value="VWF_A"/>
</dbReference>
<dbReference type="InterPro" id="IPR056601">
    <property type="entry name" value="Galaxin_dom"/>
</dbReference>
<dbReference type="PRINTS" id="PR00453">
    <property type="entry name" value="VWFADOMAIN"/>
</dbReference>
<dbReference type="SUPFAM" id="SSF53300">
    <property type="entry name" value="vWA-like"/>
    <property type="match status" value="1"/>
</dbReference>
<feature type="non-terminal residue" evidence="2">
    <location>
        <position position="1"/>
    </location>
</feature>
<dbReference type="SMART" id="SM00327">
    <property type="entry name" value="VWA"/>
    <property type="match status" value="1"/>
</dbReference>
<dbReference type="InterPro" id="IPR050525">
    <property type="entry name" value="ECM_Assembly_Org"/>
</dbReference>
<organism evidence="2 3">
    <name type="scientific">Mya arenaria</name>
    <name type="common">Soft-shell clam</name>
    <dbReference type="NCBI Taxonomy" id="6604"/>
    <lineage>
        <taxon>Eukaryota</taxon>
        <taxon>Metazoa</taxon>
        <taxon>Spiralia</taxon>
        <taxon>Lophotrochozoa</taxon>
        <taxon>Mollusca</taxon>
        <taxon>Bivalvia</taxon>
        <taxon>Autobranchia</taxon>
        <taxon>Heteroconchia</taxon>
        <taxon>Euheterodonta</taxon>
        <taxon>Imparidentia</taxon>
        <taxon>Neoheterodontei</taxon>
        <taxon>Myida</taxon>
        <taxon>Myoidea</taxon>
        <taxon>Myidae</taxon>
        <taxon>Mya</taxon>
    </lineage>
</organism>
<accession>A0ABY7FTL3</accession>
<dbReference type="Gene3D" id="3.40.50.410">
    <property type="entry name" value="von Willebrand factor, type A domain"/>
    <property type="match status" value="1"/>
</dbReference>
<sequence>MYIRNYYTTCGFSKTDIVFVTDSSESIAEADWKKMQGFMKKLAGQTDTRGTTRMGSVSYNHFTYINFHLNEYKKPVDLVTAIENIPYRRGSTDTAAGIKTAVDEMFVPDKGDRPGVPNIMIIITDGASDDPANTIAQSMRAHEAGIRCIAIGIGSGVNQTELRLMSSSPEDMFVAKNFDIALDAITSQIFVTTCTDRPFPPMEEDLCGLNPYNPKKEICCGGTVYPLVGGGKTECCGNDVIDGDAFMCCSGQRQPRFAGKFTECCCEESYDTRDTICCDATIAPLVAGENTACCGNVSYDSKDRFCCD</sequence>
<evidence type="ECO:0000313" key="3">
    <source>
        <dbReference type="Proteomes" id="UP001164746"/>
    </source>
</evidence>
<dbReference type="Proteomes" id="UP001164746">
    <property type="component" value="Chromosome 14"/>
</dbReference>
<proteinExistence type="predicted"/>